<keyword evidence="2" id="KW-0812">Transmembrane</keyword>
<protein>
    <submittedName>
        <fullName evidence="3">Uncharacterized protein</fullName>
    </submittedName>
</protein>
<feature type="transmembrane region" description="Helical" evidence="2">
    <location>
        <begin position="47"/>
        <end position="64"/>
    </location>
</feature>
<keyword evidence="4" id="KW-1185">Reference proteome</keyword>
<dbReference type="EMBL" id="JABMKX010000011">
    <property type="protein sequence ID" value="NQX47671.1"/>
    <property type="molecule type" value="Genomic_DNA"/>
</dbReference>
<proteinExistence type="predicted"/>
<comment type="caution">
    <text evidence="3">The sequence shown here is derived from an EMBL/GenBank/DDBJ whole genome shotgun (WGS) entry which is preliminary data.</text>
</comment>
<feature type="region of interest" description="Disordered" evidence="1">
    <location>
        <begin position="1"/>
        <end position="28"/>
    </location>
</feature>
<evidence type="ECO:0000313" key="3">
    <source>
        <dbReference type="EMBL" id="NQX47671.1"/>
    </source>
</evidence>
<sequence length="65" mass="7051">MSEFSNSGGPPPIQSNDPGGHKANHDVNVQKLHAEGPPGFWRQISDLVIAVAVIAIFIVVIMWIF</sequence>
<evidence type="ECO:0000313" key="4">
    <source>
        <dbReference type="Proteomes" id="UP000711047"/>
    </source>
</evidence>
<organism evidence="3 4">
    <name type="scientific">Paenibacillus tritici</name>
    <dbReference type="NCBI Taxonomy" id="1873425"/>
    <lineage>
        <taxon>Bacteria</taxon>
        <taxon>Bacillati</taxon>
        <taxon>Bacillota</taxon>
        <taxon>Bacilli</taxon>
        <taxon>Bacillales</taxon>
        <taxon>Paenibacillaceae</taxon>
        <taxon>Paenibacillus</taxon>
    </lineage>
</organism>
<reference evidence="3 4" key="1">
    <citation type="submission" date="2020-05" db="EMBL/GenBank/DDBJ databases">
        <title>Paenibacillus glebae, sp. nov., Paenibacillus humi sp. nov., Paenibacillus pedi sp. nov., Paenibacillus terrestris sp. nov. and Paenibacillus terricola sp. nov., isolated from a forest top soil sample.</title>
        <authorList>
            <person name="Qi S."/>
            <person name="Carlier A."/>
            <person name="Cnockaert M."/>
            <person name="Vandamme P."/>
        </authorList>
    </citation>
    <scope>NUCLEOTIDE SEQUENCE [LARGE SCALE GENOMIC DNA]</scope>
    <source>
        <strain evidence="3 4">LMG 29502</strain>
    </source>
</reference>
<evidence type="ECO:0000256" key="2">
    <source>
        <dbReference type="SAM" id="Phobius"/>
    </source>
</evidence>
<keyword evidence="2" id="KW-0472">Membrane</keyword>
<evidence type="ECO:0000256" key="1">
    <source>
        <dbReference type="SAM" id="MobiDB-lite"/>
    </source>
</evidence>
<gene>
    <name evidence="3" type="ORF">HQN87_20310</name>
</gene>
<dbReference type="RefSeq" id="WP_173137068.1">
    <property type="nucleotide sequence ID" value="NZ_JABMKX010000011.1"/>
</dbReference>
<dbReference type="Proteomes" id="UP000711047">
    <property type="component" value="Unassembled WGS sequence"/>
</dbReference>
<keyword evidence="2" id="KW-1133">Transmembrane helix</keyword>
<accession>A0ABX2DV22</accession>
<name>A0ABX2DV22_9BACL</name>